<reference evidence="2" key="3">
    <citation type="submission" date="2025-08" db="UniProtKB">
        <authorList>
            <consortium name="RefSeq"/>
        </authorList>
    </citation>
    <scope>IDENTIFICATION</scope>
    <source>
        <strain evidence="2">NI907</strain>
    </source>
</reference>
<evidence type="ECO:0000313" key="2">
    <source>
        <dbReference type="RefSeq" id="XP_030987239.1"/>
    </source>
</evidence>
<gene>
    <name evidence="2" type="ORF">PgNI_00777</name>
</gene>
<name>A0A6P8BJR0_PYRGI</name>
<dbReference type="GeneID" id="41955768"/>
<keyword evidence="1" id="KW-1185">Reference proteome</keyword>
<reference evidence="2" key="2">
    <citation type="submission" date="2019-10" db="EMBL/GenBank/DDBJ databases">
        <authorList>
            <consortium name="NCBI Genome Project"/>
        </authorList>
    </citation>
    <scope>NUCLEOTIDE SEQUENCE</scope>
    <source>
        <strain evidence="2">NI907</strain>
    </source>
</reference>
<protein>
    <submittedName>
        <fullName evidence="2">Uncharacterized protein</fullName>
    </submittedName>
</protein>
<sequence>MQAGDYENSKASPATVPMSIYDRVGNVLSVENLGPRWLTILLDGLLIRRHAKELRRRVAWLDGCYPEPSAGRLDTKALKRGLDKELARRVDSKAREHLSASVR</sequence>
<organism evidence="1 2">
    <name type="scientific">Pyricularia grisea</name>
    <name type="common">Crabgrass-specific blast fungus</name>
    <name type="synonym">Magnaporthe grisea</name>
    <dbReference type="NCBI Taxonomy" id="148305"/>
    <lineage>
        <taxon>Eukaryota</taxon>
        <taxon>Fungi</taxon>
        <taxon>Dikarya</taxon>
        <taxon>Ascomycota</taxon>
        <taxon>Pezizomycotina</taxon>
        <taxon>Sordariomycetes</taxon>
        <taxon>Sordariomycetidae</taxon>
        <taxon>Magnaporthales</taxon>
        <taxon>Pyriculariaceae</taxon>
        <taxon>Pyricularia</taxon>
    </lineage>
</organism>
<evidence type="ECO:0000313" key="1">
    <source>
        <dbReference type="Proteomes" id="UP000515153"/>
    </source>
</evidence>
<dbReference type="Proteomes" id="UP000515153">
    <property type="component" value="Unplaced"/>
</dbReference>
<dbReference type="KEGG" id="pgri:PgNI_00777"/>
<dbReference type="AlphaFoldDB" id="A0A6P8BJR0"/>
<proteinExistence type="predicted"/>
<accession>A0A6P8BJR0</accession>
<reference evidence="2" key="1">
    <citation type="journal article" date="2019" name="Mol. Biol. Evol.">
        <title>Blast fungal genomes show frequent chromosomal changes, gene gains and losses, and effector gene turnover.</title>
        <authorList>
            <person name="Gomez Luciano L.B."/>
            <person name="Jason Tsai I."/>
            <person name="Chuma I."/>
            <person name="Tosa Y."/>
            <person name="Chen Y.H."/>
            <person name="Li J.Y."/>
            <person name="Li M.Y."/>
            <person name="Jade Lu M.Y."/>
            <person name="Nakayashiki H."/>
            <person name="Li W.H."/>
        </authorList>
    </citation>
    <scope>NUCLEOTIDE SEQUENCE</scope>
    <source>
        <strain evidence="2">NI907</strain>
    </source>
</reference>
<dbReference type="RefSeq" id="XP_030987239.1">
    <property type="nucleotide sequence ID" value="XM_031120854.1"/>
</dbReference>